<organism evidence="2 3">
    <name type="scientific">Pajaroellobacter abortibovis</name>
    <dbReference type="NCBI Taxonomy" id="1882918"/>
    <lineage>
        <taxon>Bacteria</taxon>
        <taxon>Pseudomonadati</taxon>
        <taxon>Myxococcota</taxon>
        <taxon>Polyangia</taxon>
        <taxon>Polyangiales</taxon>
        <taxon>Polyangiaceae</taxon>
    </lineage>
</organism>
<reference evidence="2 3" key="1">
    <citation type="submission" date="2016-08" db="EMBL/GenBank/DDBJ databases">
        <title>Identification and validation of antigenic proteins from Pajaroellobacter abortibovis using de-novo genome sequence assembly and reverse vaccinology.</title>
        <authorList>
            <person name="Welly B.T."/>
            <person name="Miller M.R."/>
            <person name="Stott J.L."/>
            <person name="Blanchard M.T."/>
            <person name="Islas-Trejo A.D."/>
            <person name="O'Rourke S.M."/>
            <person name="Young A.E."/>
            <person name="Medrano J.F."/>
            <person name="Van Eenennaam A.L."/>
        </authorList>
    </citation>
    <scope>NUCLEOTIDE SEQUENCE [LARGE SCALE GENOMIC DNA]</scope>
    <source>
        <strain evidence="2 3">BTF92-0548A/99-0131</strain>
    </source>
</reference>
<proteinExistence type="predicted"/>
<gene>
    <name evidence="2" type="ORF">BCY86_06710</name>
</gene>
<dbReference type="InterPro" id="IPR036388">
    <property type="entry name" value="WH-like_DNA-bd_sf"/>
</dbReference>
<dbReference type="RefSeq" id="WP_075277068.1">
    <property type="nucleotide sequence ID" value="NZ_CP016908.1"/>
</dbReference>
<dbReference type="SUPFAM" id="SSF88659">
    <property type="entry name" value="Sigma3 and sigma4 domains of RNA polymerase sigma factors"/>
    <property type="match status" value="1"/>
</dbReference>
<evidence type="ECO:0000313" key="3">
    <source>
        <dbReference type="Proteomes" id="UP000185544"/>
    </source>
</evidence>
<feature type="region of interest" description="Disordered" evidence="1">
    <location>
        <begin position="37"/>
        <end position="74"/>
    </location>
</feature>
<evidence type="ECO:0000313" key="2">
    <source>
        <dbReference type="EMBL" id="APS00403.1"/>
    </source>
</evidence>
<dbReference type="EMBL" id="CP016908">
    <property type="protein sequence ID" value="APS00403.1"/>
    <property type="molecule type" value="Genomic_DNA"/>
</dbReference>
<dbReference type="Gene3D" id="1.10.10.10">
    <property type="entry name" value="Winged helix-like DNA-binding domain superfamily/Winged helix DNA-binding domain"/>
    <property type="match status" value="1"/>
</dbReference>
<sequence length="98" mass="10973">MDSPQHQPSSAAKGHLIRIPTYVSEQIHQANSSIHTLSRATGKEPTNQEPAKAIGLSEEKVEQARKGWLDTPISRSPYRRRRRADIPRLATGYAQPFT</sequence>
<name>A0A1L6MXT6_9BACT</name>
<feature type="compositionally biased region" description="Basic and acidic residues" evidence="1">
    <location>
        <begin position="57"/>
        <end position="68"/>
    </location>
</feature>
<protein>
    <recommendedName>
        <fullName evidence="4">RNA polymerase sigma-70 region 3 domain-containing protein</fullName>
    </recommendedName>
</protein>
<dbReference type="KEGG" id="pabo:BCY86_06710"/>
<feature type="region of interest" description="Disordered" evidence="1">
    <location>
        <begin position="79"/>
        <end position="98"/>
    </location>
</feature>
<dbReference type="STRING" id="1882918.BCY86_06710"/>
<accession>A0A1L6MXT6</accession>
<feature type="compositionally biased region" description="Polar residues" evidence="1">
    <location>
        <begin position="37"/>
        <end position="49"/>
    </location>
</feature>
<evidence type="ECO:0000256" key="1">
    <source>
        <dbReference type="SAM" id="MobiDB-lite"/>
    </source>
</evidence>
<keyword evidence="3" id="KW-1185">Reference proteome</keyword>
<dbReference type="AlphaFoldDB" id="A0A1L6MXT6"/>
<dbReference type="InterPro" id="IPR013324">
    <property type="entry name" value="RNA_pol_sigma_r3/r4-like"/>
</dbReference>
<dbReference type="Proteomes" id="UP000185544">
    <property type="component" value="Chromosome"/>
</dbReference>
<evidence type="ECO:0008006" key="4">
    <source>
        <dbReference type="Google" id="ProtNLM"/>
    </source>
</evidence>